<feature type="disulfide bond" evidence="8">
    <location>
        <begin position="158"/>
        <end position="172"/>
    </location>
</feature>
<dbReference type="Proteomes" id="UP000001197">
    <property type="component" value="Chromosome 5"/>
</dbReference>
<comment type="caution">
    <text evidence="8">Lacks conserved residue(s) required for the propagation of feature annotation.</text>
</comment>
<accession>B2ALE2</accession>
<dbReference type="InterPro" id="IPR001002">
    <property type="entry name" value="Chitin-bd_1"/>
</dbReference>
<feature type="domain" description="Chitin-binding type-1" evidence="10">
    <location>
        <begin position="138"/>
        <end position="185"/>
    </location>
</feature>
<dbReference type="GO" id="GO:0046872">
    <property type="term" value="F:metal ion binding"/>
    <property type="evidence" value="ECO:0007669"/>
    <property type="project" value="UniProtKB-KW"/>
</dbReference>
<evidence type="ECO:0000313" key="12">
    <source>
        <dbReference type="EMBL" id="CDP29298.1"/>
    </source>
</evidence>
<keyword evidence="5" id="KW-0378">Hydrolase</keyword>
<dbReference type="EMBL" id="FO904940">
    <property type="protein sequence ID" value="CDP29298.1"/>
    <property type="molecule type" value="Genomic_DNA"/>
</dbReference>
<evidence type="ECO:0000256" key="5">
    <source>
        <dbReference type="ARBA" id="ARBA00022801"/>
    </source>
</evidence>
<dbReference type="SMART" id="SM00270">
    <property type="entry name" value="ChtBD1"/>
    <property type="match status" value="4"/>
</dbReference>
<dbReference type="SUPFAM" id="SSF57016">
    <property type="entry name" value="Plant lectins/antimicrobial peptides"/>
    <property type="match status" value="4"/>
</dbReference>
<evidence type="ECO:0000256" key="9">
    <source>
        <dbReference type="SAM" id="MobiDB-lite"/>
    </source>
</evidence>
<dbReference type="CDD" id="cd11618">
    <property type="entry name" value="ChtBD1_1"/>
    <property type="match status" value="2"/>
</dbReference>
<comment type="cofactor">
    <cofactor evidence="1">
        <name>Co(2+)</name>
        <dbReference type="ChEBI" id="CHEBI:48828"/>
    </cofactor>
</comment>
<feature type="disulfide bond" evidence="8">
    <location>
        <begin position="105"/>
        <end position="119"/>
    </location>
</feature>
<keyword evidence="4" id="KW-0732">Signal</keyword>
<evidence type="ECO:0000256" key="7">
    <source>
        <dbReference type="ARBA" id="ARBA00023285"/>
    </source>
</evidence>
<feature type="disulfide bond" evidence="8">
    <location>
        <begin position="211"/>
        <end position="225"/>
    </location>
</feature>
<evidence type="ECO:0000256" key="2">
    <source>
        <dbReference type="ARBA" id="ARBA00022669"/>
    </source>
</evidence>
<dbReference type="Gene3D" id="3.30.60.10">
    <property type="entry name" value="Endochitinase-like"/>
    <property type="match status" value="4"/>
</dbReference>
<evidence type="ECO:0000256" key="1">
    <source>
        <dbReference type="ARBA" id="ARBA00001941"/>
    </source>
</evidence>
<dbReference type="PROSITE" id="PS50941">
    <property type="entry name" value="CHIT_BIND_I_2"/>
    <property type="match status" value="4"/>
</dbReference>
<keyword evidence="8" id="KW-1015">Disulfide bond</keyword>
<feature type="compositionally biased region" description="Low complexity" evidence="9">
    <location>
        <begin position="292"/>
        <end position="305"/>
    </location>
</feature>
<dbReference type="EMBL" id="CU633866">
    <property type="protein sequence ID" value="CAP64789.1"/>
    <property type="molecule type" value="Genomic_DNA"/>
</dbReference>
<gene>
    <name evidence="11" type="ORF">PODANS_5_3430</name>
</gene>
<evidence type="ECO:0000259" key="10">
    <source>
        <dbReference type="PROSITE" id="PS50941"/>
    </source>
</evidence>
<dbReference type="GeneID" id="6189089"/>
<dbReference type="eggNOG" id="ENOG502SQAP">
    <property type="taxonomic scope" value="Eukaryota"/>
</dbReference>
<feature type="domain" description="Chitin-binding type-1" evidence="10">
    <location>
        <begin position="193"/>
        <end position="235"/>
    </location>
</feature>
<evidence type="ECO:0000313" key="13">
    <source>
        <dbReference type="Proteomes" id="UP000001197"/>
    </source>
</evidence>
<dbReference type="PANTHER" id="PTHR46471:SF2">
    <property type="entry name" value="CHITIN DEACETYLASE-RELATED"/>
    <property type="match status" value="1"/>
</dbReference>
<keyword evidence="7" id="KW-0170">Cobalt</keyword>
<sequence length="311" mass="31988">MLPSKPSIRGPKWERRTFCRPFPCECHVGALLLLEGEREVVNHIMINSPTRRCKVRRNAVDHDTSTKQPAWLRQLQYPLDWRPSPDGSCGYPNLYNCTNSGFGSCCSSTNWCGDSPGHCGAGCQSLFGICTEFNVSTDGLCGPANGDKTCAGSGFGDCCSSGGWCGNTTDHCAASCQSGFGTCDAGTGNISTDGQCGANGKTCTGSGFGDCCSARGWCGGTSDHCGAGCQSGFGTYNGGSGSISTDWECGSRNGKTCTGSGFGKCCSRNGFCGSTTDHCSAGCQSGFGTCSSGSGSISTDGTCGSVNKRRA</sequence>
<keyword evidence="2 8" id="KW-0147">Chitin-binding</keyword>
<evidence type="ECO:0000313" key="11">
    <source>
        <dbReference type="EMBL" id="CAP64789.1"/>
    </source>
</evidence>
<feature type="domain" description="Chitin-binding type-1" evidence="10">
    <location>
        <begin position="246"/>
        <end position="292"/>
    </location>
</feature>
<evidence type="ECO:0000256" key="8">
    <source>
        <dbReference type="PROSITE-ProRule" id="PRU00261"/>
    </source>
</evidence>
<dbReference type="Pfam" id="PF00187">
    <property type="entry name" value="Chitin_bind_1"/>
    <property type="match status" value="2"/>
</dbReference>
<reference evidence="11" key="2">
    <citation type="submission" date="2008-07" db="EMBL/GenBank/DDBJ databases">
        <authorList>
            <person name="Genoscope - CEA"/>
        </authorList>
    </citation>
    <scope>NUCLEOTIDE SEQUENCE</scope>
    <source>
        <strain evidence="11">S mat+</strain>
    </source>
</reference>
<dbReference type="VEuPathDB" id="FungiDB:PODANS_5_3430"/>
<keyword evidence="13" id="KW-1185">Reference proteome</keyword>
<name>B2ALE2_PODAN</name>
<feature type="region of interest" description="Disordered" evidence="9">
    <location>
        <begin position="292"/>
        <end position="311"/>
    </location>
</feature>
<proteinExistence type="predicted"/>
<reference evidence="13" key="3">
    <citation type="journal article" date="2014" name="Genetics">
        <title>Maintaining two mating types: Structure of the mating type locus and its role in heterokaryosis in Podospora anserina.</title>
        <authorList>
            <person name="Grognet P."/>
            <person name="Bidard F."/>
            <person name="Kuchly C."/>
            <person name="Tong L.C.H."/>
            <person name="Coppin E."/>
            <person name="Benkhali J.A."/>
            <person name="Couloux A."/>
            <person name="Wincker P."/>
            <person name="Debuchy R."/>
            <person name="Silar P."/>
        </authorList>
    </citation>
    <scope>GENOME REANNOTATION</scope>
    <source>
        <strain evidence="13">S / ATCC MYA-4624 / DSM 980 / FGSC 10383</strain>
    </source>
</reference>
<dbReference type="CAZy" id="CBM18">
    <property type="family name" value="Carbohydrate-Binding Module Family 18"/>
</dbReference>
<feature type="disulfide bond" evidence="8">
    <location>
        <begin position="265"/>
        <end position="279"/>
    </location>
</feature>
<feature type="domain" description="Chitin-binding type-1" evidence="10">
    <location>
        <begin position="86"/>
        <end position="132"/>
    </location>
</feature>
<reference evidence="12" key="4">
    <citation type="submission" date="2015-04" db="EMBL/GenBank/DDBJ databases">
        <title>Maintaining two mating types: Structure of the mating type locus and its role in heterokaryosis in Podospora anserina.</title>
        <authorList>
            <person name="Grognet P."/>
            <person name="Bidard F."/>
            <person name="Kuchly C."/>
            <person name="Chan Ho Tong L."/>
            <person name="Coppin E."/>
            <person name="Ait Benkhali J."/>
            <person name="Couloux A."/>
            <person name="Wincker P."/>
            <person name="Debuchy R."/>
            <person name="Silar P."/>
        </authorList>
    </citation>
    <scope>NUCLEOTIDE SEQUENCE</scope>
</reference>
<dbReference type="RefSeq" id="XP_001904882.1">
    <property type="nucleotide sequence ID" value="XM_001904847.1"/>
</dbReference>
<evidence type="ECO:0000256" key="3">
    <source>
        <dbReference type="ARBA" id="ARBA00022723"/>
    </source>
</evidence>
<dbReference type="GO" id="GO:0016787">
    <property type="term" value="F:hydrolase activity"/>
    <property type="evidence" value="ECO:0007669"/>
    <property type="project" value="UniProtKB-KW"/>
</dbReference>
<dbReference type="GO" id="GO:0008061">
    <property type="term" value="F:chitin binding"/>
    <property type="evidence" value="ECO:0007669"/>
    <property type="project" value="UniProtKB-UniRule"/>
</dbReference>
<keyword evidence="3" id="KW-0479">Metal-binding</keyword>
<dbReference type="InterPro" id="IPR036861">
    <property type="entry name" value="Endochitinase-like_sf"/>
</dbReference>
<dbReference type="HOGENOM" id="CLU_894650_0_0_1"/>
<dbReference type="OrthoDB" id="5242494at2759"/>
<dbReference type="PANTHER" id="PTHR46471">
    <property type="entry name" value="CHITIN DEACETYLASE"/>
    <property type="match status" value="1"/>
</dbReference>
<dbReference type="KEGG" id="pan:PODANSg1904"/>
<protein>
    <submittedName>
        <fullName evidence="11">Podospora anserina S mat+ genomic DNA chromosome 5, supercontig 4</fullName>
    </submittedName>
</protein>
<evidence type="ECO:0000256" key="4">
    <source>
        <dbReference type="ARBA" id="ARBA00022729"/>
    </source>
</evidence>
<organism evidence="11">
    <name type="scientific">Podospora anserina (strain S / ATCC MYA-4624 / DSM 980 / FGSC 10383)</name>
    <name type="common">Pleurage anserina</name>
    <dbReference type="NCBI Taxonomy" id="515849"/>
    <lineage>
        <taxon>Eukaryota</taxon>
        <taxon>Fungi</taxon>
        <taxon>Dikarya</taxon>
        <taxon>Ascomycota</taxon>
        <taxon>Pezizomycotina</taxon>
        <taxon>Sordariomycetes</taxon>
        <taxon>Sordariomycetidae</taxon>
        <taxon>Sordariales</taxon>
        <taxon>Podosporaceae</taxon>
        <taxon>Podospora</taxon>
        <taxon>Podospora anserina</taxon>
    </lineage>
</organism>
<reference evidence="11 13" key="1">
    <citation type="journal article" date="2008" name="Genome Biol.">
        <title>The genome sequence of the model ascomycete fungus Podospora anserina.</title>
        <authorList>
            <person name="Espagne E."/>
            <person name="Lespinet O."/>
            <person name="Malagnac F."/>
            <person name="Da Silva C."/>
            <person name="Jaillon O."/>
            <person name="Porcel B.M."/>
            <person name="Couloux A."/>
            <person name="Aury J.-M."/>
            <person name="Segurens B."/>
            <person name="Poulain J."/>
            <person name="Anthouard V."/>
            <person name="Grossetete S."/>
            <person name="Khalili H."/>
            <person name="Coppin E."/>
            <person name="Dequard-Chablat M."/>
            <person name="Picard M."/>
            <person name="Contamine V."/>
            <person name="Arnaise S."/>
            <person name="Bourdais A."/>
            <person name="Berteaux-Lecellier V."/>
            <person name="Gautheret D."/>
            <person name="de Vries R.P."/>
            <person name="Battaglia E."/>
            <person name="Coutinho P.M."/>
            <person name="Danchin E.G.J."/>
            <person name="Henrissat B."/>
            <person name="El Khoury R."/>
            <person name="Sainsard-Chanet A."/>
            <person name="Boivin A."/>
            <person name="Pinan-Lucarre B."/>
            <person name="Sellem C.H."/>
            <person name="Debuchy R."/>
            <person name="Wincker P."/>
            <person name="Weissenbach J."/>
            <person name="Silar P."/>
        </authorList>
    </citation>
    <scope>NUCLEOTIDE SEQUENCE [LARGE SCALE GENOMIC DNA]</scope>
    <source>
        <strain evidence="13">S / ATCC MYA-4624 / DSM 980 / FGSC 10383</strain>
        <strain evidence="11">S mat+</strain>
    </source>
</reference>
<evidence type="ECO:0000256" key="6">
    <source>
        <dbReference type="ARBA" id="ARBA00023277"/>
    </source>
</evidence>
<dbReference type="AlphaFoldDB" id="B2ALE2"/>
<keyword evidence="6" id="KW-0119">Carbohydrate metabolism</keyword>